<keyword evidence="2 5" id="KW-0805">Transcription regulation</keyword>
<evidence type="ECO:0000259" key="6">
    <source>
        <dbReference type="Pfam" id="PF01628"/>
    </source>
</evidence>
<feature type="domain" description="Heat-inducible transcription repressor HrcA C-terminal" evidence="6">
    <location>
        <begin position="110"/>
        <end position="332"/>
    </location>
</feature>
<dbReference type="Pfam" id="PF01628">
    <property type="entry name" value="HrcA"/>
    <property type="match status" value="1"/>
</dbReference>
<dbReference type="PANTHER" id="PTHR34824:SF1">
    <property type="entry name" value="HEAT-INDUCIBLE TRANSCRIPTION REPRESSOR HRCA"/>
    <property type="match status" value="1"/>
</dbReference>
<reference evidence="7 8" key="1">
    <citation type="submission" date="2019-12" db="EMBL/GenBank/DDBJ databases">
        <title>Genomic-based taxomic classification of the family Erythrobacteraceae.</title>
        <authorList>
            <person name="Xu L."/>
        </authorList>
    </citation>
    <scope>NUCLEOTIDE SEQUENCE [LARGE SCALE GENOMIC DNA]</scope>
    <source>
        <strain evidence="7 8">M0322</strain>
    </source>
</reference>
<dbReference type="SUPFAM" id="SSF55781">
    <property type="entry name" value="GAF domain-like"/>
    <property type="match status" value="1"/>
</dbReference>
<proteinExistence type="inferred from homology"/>
<accession>A0A844YZ07</accession>
<dbReference type="Gene3D" id="3.30.450.40">
    <property type="match status" value="1"/>
</dbReference>
<keyword evidence="1 5" id="KW-0678">Repressor</keyword>
<evidence type="ECO:0000313" key="7">
    <source>
        <dbReference type="EMBL" id="MXO72190.1"/>
    </source>
</evidence>
<organism evidence="7 8">
    <name type="scientific">Alteraurantiacibacter buctensis</name>
    <dbReference type="NCBI Taxonomy" id="1503981"/>
    <lineage>
        <taxon>Bacteria</taxon>
        <taxon>Pseudomonadati</taxon>
        <taxon>Pseudomonadota</taxon>
        <taxon>Alphaproteobacteria</taxon>
        <taxon>Sphingomonadales</taxon>
        <taxon>Erythrobacteraceae</taxon>
        <taxon>Alteraurantiacibacter</taxon>
    </lineage>
</organism>
<keyword evidence="4 5" id="KW-0804">Transcription</keyword>
<dbReference type="Proteomes" id="UP000466966">
    <property type="component" value="Unassembled WGS sequence"/>
</dbReference>
<dbReference type="HAMAP" id="MF_00081">
    <property type="entry name" value="HrcA"/>
    <property type="match status" value="1"/>
</dbReference>
<dbReference type="Gene3D" id="3.30.390.60">
    <property type="entry name" value="Heat-inducible transcription repressor hrca homolog, domain 3"/>
    <property type="match status" value="1"/>
</dbReference>
<dbReference type="InterPro" id="IPR002571">
    <property type="entry name" value="HrcA"/>
</dbReference>
<comment type="similarity">
    <text evidence="5">Belongs to the HrcA family.</text>
</comment>
<evidence type="ECO:0000256" key="1">
    <source>
        <dbReference type="ARBA" id="ARBA00022491"/>
    </source>
</evidence>
<dbReference type="AlphaFoldDB" id="A0A844YZ07"/>
<dbReference type="Gene3D" id="1.10.10.10">
    <property type="entry name" value="Winged helix-like DNA-binding domain superfamily/Winged helix DNA-binding domain"/>
    <property type="match status" value="1"/>
</dbReference>
<dbReference type="EMBL" id="WTYV01000004">
    <property type="protein sequence ID" value="MXO72190.1"/>
    <property type="molecule type" value="Genomic_DNA"/>
</dbReference>
<protein>
    <recommendedName>
        <fullName evidence="5">Heat-inducible transcription repressor HrcA</fullName>
    </recommendedName>
</protein>
<dbReference type="InterPro" id="IPR029016">
    <property type="entry name" value="GAF-like_dom_sf"/>
</dbReference>
<gene>
    <name evidence="5 7" type="primary">hrcA</name>
    <name evidence="7" type="ORF">GRI99_11190</name>
</gene>
<evidence type="ECO:0000256" key="4">
    <source>
        <dbReference type="ARBA" id="ARBA00023163"/>
    </source>
</evidence>
<keyword evidence="8" id="KW-1185">Reference proteome</keyword>
<name>A0A844YZ07_9SPHN</name>
<dbReference type="SUPFAM" id="SSF46785">
    <property type="entry name" value="Winged helix' DNA-binding domain"/>
    <property type="match status" value="1"/>
</dbReference>
<dbReference type="OrthoDB" id="9783139at2"/>
<dbReference type="GO" id="GO:0003677">
    <property type="term" value="F:DNA binding"/>
    <property type="evidence" value="ECO:0007669"/>
    <property type="project" value="InterPro"/>
</dbReference>
<dbReference type="GO" id="GO:0045892">
    <property type="term" value="P:negative regulation of DNA-templated transcription"/>
    <property type="evidence" value="ECO:0007669"/>
    <property type="project" value="UniProtKB-UniRule"/>
</dbReference>
<dbReference type="NCBIfam" id="TIGR00331">
    <property type="entry name" value="hrcA"/>
    <property type="match status" value="1"/>
</dbReference>
<evidence type="ECO:0000256" key="3">
    <source>
        <dbReference type="ARBA" id="ARBA00023016"/>
    </source>
</evidence>
<sequence>MVSPPITELTLRAREIFRRVVEDYLDSGQPVGSKTLAGRADLNLSPASIRSVLADLERLGLLAAPHTSAGRMPTETGLRLFVDGMMQVAEPSAQERAVIEAQLAAPGPIEQALEATSSILSDLSGAAGMVMVPHREVRVVQLNIVPLDPTRALVVLVDDAGHVENRLLDLPPGTGPAALQQASNYMNARLAGRTLREAVAAIEAEIRAGATALDEASRDLVERGLVTWSEDAARRRVLIVRGQANLLDESALSDIERVRSLLDDLENKQSIADLLDSAREANATRIFIGAENRLFALSGSSVIAAPYRDREGRVVGVLGVIGPTRLNYARVVPMVDFTARSLERSLGKRIG</sequence>
<dbReference type="InterPro" id="IPR021153">
    <property type="entry name" value="HrcA_C"/>
</dbReference>
<comment type="caution">
    <text evidence="7">The sequence shown here is derived from an EMBL/GenBank/DDBJ whole genome shotgun (WGS) entry which is preliminary data.</text>
</comment>
<dbReference type="InterPro" id="IPR036388">
    <property type="entry name" value="WH-like_DNA-bd_sf"/>
</dbReference>
<evidence type="ECO:0000256" key="2">
    <source>
        <dbReference type="ARBA" id="ARBA00023015"/>
    </source>
</evidence>
<dbReference type="InterPro" id="IPR023120">
    <property type="entry name" value="WHTH_transcript_rep_HrcA_IDD"/>
</dbReference>
<dbReference type="PIRSF" id="PIRSF005485">
    <property type="entry name" value="HrcA"/>
    <property type="match status" value="1"/>
</dbReference>
<dbReference type="PANTHER" id="PTHR34824">
    <property type="entry name" value="HEAT-INDUCIBLE TRANSCRIPTION REPRESSOR HRCA"/>
    <property type="match status" value="1"/>
</dbReference>
<dbReference type="RefSeq" id="WP_160772116.1">
    <property type="nucleotide sequence ID" value="NZ_WTYV01000004.1"/>
</dbReference>
<keyword evidence="3 5" id="KW-0346">Stress response</keyword>
<dbReference type="InterPro" id="IPR036390">
    <property type="entry name" value="WH_DNA-bd_sf"/>
</dbReference>
<evidence type="ECO:0000313" key="8">
    <source>
        <dbReference type="Proteomes" id="UP000466966"/>
    </source>
</evidence>
<comment type="function">
    <text evidence="5">Negative regulator of class I heat shock genes (grpE-dnaK-dnaJ and groELS operons). Prevents heat-shock induction of these operons.</text>
</comment>
<evidence type="ECO:0000256" key="5">
    <source>
        <dbReference type="HAMAP-Rule" id="MF_00081"/>
    </source>
</evidence>